<reference evidence="2 3" key="1">
    <citation type="submission" date="2024-02" db="EMBL/GenBank/DDBJ databases">
        <title>Deinococcus carri NBRC 110142.</title>
        <authorList>
            <person name="Ichikawa N."/>
            <person name="Katano-Makiyama Y."/>
            <person name="Hidaka K."/>
        </authorList>
    </citation>
    <scope>NUCLEOTIDE SEQUENCE [LARGE SCALE GENOMIC DNA]</scope>
    <source>
        <strain evidence="2 3">NBRC 110142</strain>
    </source>
</reference>
<dbReference type="Gene3D" id="3.40.50.300">
    <property type="entry name" value="P-loop containing nucleotide triphosphate hydrolases"/>
    <property type="match status" value="1"/>
</dbReference>
<name>A0ABP9W7I6_9DEIO</name>
<dbReference type="InterPro" id="IPR008868">
    <property type="entry name" value="TniB"/>
</dbReference>
<dbReference type="InterPro" id="IPR027417">
    <property type="entry name" value="P-loop_NTPase"/>
</dbReference>
<comment type="caution">
    <text evidence="2">The sequence shown here is derived from an EMBL/GenBank/DDBJ whole genome shotgun (WGS) entry which is preliminary data.</text>
</comment>
<evidence type="ECO:0000313" key="2">
    <source>
        <dbReference type="EMBL" id="GAA5513086.1"/>
    </source>
</evidence>
<dbReference type="RefSeq" id="WP_345464146.1">
    <property type="nucleotide sequence ID" value="NZ_BAABRP010000005.1"/>
</dbReference>
<protein>
    <recommendedName>
        <fullName evidence="1">AAA+ ATPase domain-containing protein</fullName>
    </recommendedName>
</protein>
<feature type="domain" description="AAA+ ATPase" evidence="1">
    <location>
        <begin position="93"/>
        <end position="309"/>
    </location>
</feature>
<dbReference type="Pfam" id="PF05621">
    <property type="entry name" value="TniB"/>
    <property type="match status" value="1"/>
</dbReference>
<dbReference type="InterPro" id="IPR003593">
    <property type="entry name" value="AAA+_ATPase"/>
</dbReference>
<gene>
    <name evidence="2" type="ORF">Dcar01_01812</name>
</gene>
<proteinExistence type="predicted"/>
<organism evidence="2 3">
    <name type="scientific">Deinococcus carri</name>
    <dbReference type="NCBI Taxonomy" id="1211323"/>
    <lineage>
        <taxon>Bacteria</taxon>
        <taxon>Thermotogati</taxon>
        <taxon>Deinococcota</taxon>
        <taxon>Deinococci</taxon>
        <taxon>Deinococcales</taxon>
        <taxon>Deinococcaceae</taxon>
        <taxon>Deinococcus</taxon>
    </lineage>
</organism>
<dbReference type="Proteomes" id="UP001401887">
    <property type="component" value="Unassembled WGS sequence"/>
</dbReference>
<accession>A0ABP9W7I6</accession>
<dbReference type="SUPFAM" id="SSF52540">
    <property type="entry name" value="P-loop containing nucleoside triphosphate hydrolases"/>
    <property type="match status" value="1"/>
</dbReference>
<evidence type="ECO:0000259" key="1">
    <source>
        <dbReference type="SMART" id="SM00382"/>
    </source>
</evidence>
<keyword evidence="3" id="KW-1185">Reference proteome</keyword>
<sequence length="355" mass="40123">MTGMDLSRRLFDDNSILTREDWAAYCAHQSPERPPRLTPAEYAALGDLERRRYNRRRAAWHADWGLNTTSTVVLARQEFAIMAEKNFYSHDPVKDHVALSGPPTLGKTTIAQLLGRDFGRDVRVLLEERGIDLQDLDEFQPVVYLSITSETTTETLNRQILLFLGTPISVSKQYRKGDLELAVAEALRRHGVRLVILDDVHLLRPGRRNTEGVHSYLKALSSRAPVMLLMVGIDLEKTDLFEALRHKDRIEVGQTGGRTTVLPVGRFAKGSPEWIDLVSWADGQLVLLHHQPGRLLRLKDYLWNRTQGGIGSFMSLIRRVALKAVATEHEQVSRKLIDLTTADYNAEKSSTRKAA</sequence>
<evidence type="ECO:0000313" key="3">
    <source>
        <dbReference type="Proteomes" id="UP001401887"/>
    </source>
</evidence>
<dbReference type="EMBL" id="BAABRP010000005">
    <property type="protein sequence ID" value="GAA5513086.1"/>
    <property type="molecule type" value="Genomic_DNA"/>
</dbReference>
<dbReference type="SMART" id="SM00382">
    <property type="entry name" value="AAA"/>
    <property type="match status" value="1"/>
</dbReference>